<feature type="compositionally biased region" description="Basic and acidic residues" evidence="1">
    <location>
        <begin position="133"/>
        <end position="150"/>
    </location>
</feature>
<reference evidence="2" key="1">
    <citation type="submission" date="2016-05" db="EMBL/GenBank/DDBJ databases">
        <authorList>
            <person name="Lavstsen T."/>
            <person name="Jespersen J.S."/>
        </authorList>
    </citation>
    <scope>NUCLEOTIDE SEQUENCE</scope>
    <source>
        <tissue evidence="2">Brain</tissue>
    </source>
</reference>
<accession>A0A1A8V630</accession>
<feature type="non-terminal residue" evidence="2">
    <location>
        <position position="1"/>
    </location>
</feature>
<gene>
    <name evidence="2" type="primary">Nfu_g_1_020680</name>
</gene>
<sequence>QHKNRSSAIRIKHADCKVETGSVHTDQQAEQESGLEEEENILWVLQIQTDKQVLTNAGDLGCVMDQAGTRTNVCEGTPRLSPTRIHEGMAADFSDAGEGPDLKTQTCAALDQTRGKKAHLRFLLPKAPSNRLQTRDYKKSHKDDQKHQKL</sequence>
<name>A0A1A8V630_NOTFU</name>
<evidence type="ECO:0000313" key="2">
    <source>
        <dbReference type="EMBL" id="SBS55825.1"/>
    </source>
</evidence>
<feature type="region of interest" description="Disordered" evidence="1">
    <location>
        <begin position="124"/>
        <end position="150"/>
    </location>
</feature>
<reference evidence="2" key="2">
    <citation type="submission" date="2016-06" db="EMBL/GenBank/DDBJ databases">
        <title>The genome of a short-lived fish provides insights into sex chromosome evolution and the genetic control of aging.</title>
        <authorList>
            <person name="Reichwald K."/>
            <person name="Felder M."/>
            <person name="Petzold A."/>
            <person name="Koch P."/>
            <person name="Groth M."/>
            <person name="Platzer M."/>
        </authorList>
    </citation>
    <scope>NUCLEOTIDE SEQUENCE</scope>
    <source>
        <tissue evidence="2">Brain</tissue>
    </source>
</reference>
<evidence type="ECO:0000256" key="1">
    <source>
        <dbReference type="SAM" id="MobiDB-lite"/>
    </source>
</evidence>
<organism evidence="2">
    <name type="scientific">Nothobranchius furzeri</name>
    <name type="common">Turquoise killifish</name>
    <dbReference type="NCBI Taxonomy" id="105023"/>
    <lineage>
        <taxon>Eukaryota</taxon>
        <taxon>Metazoa</taxon>
        <taxon>Chordata</taxon>
        <taxon>Craniata</taxon>
        <taxon>Vertebrata</taxon>
        <taxon>Euteleostomi</taxon>
        <taxon>Actinopterygii</taxon>
        <taxon>Neopterygii</taxon>
        <taxon>Teleostei</taxon>
        <taxon>Neoteleostei</taxon>
        <taxon>Acanthomorphata</taxon>
        <taxon>Ovalentaria</taxon>
        <taxon>Atherinomorphae</taxon>
        <taxon>Cyprinodontiformes</taxon>
        <taxon>Nothobranchiidae</taxon>
        <taxon>Nothobranchius</taxon>
    </lineage>
</organism>
<proteinExistence type="predicted"/>
<dbReference type="EMBL" id="HAEJ01015368">
    <property type="protein sequence ID" value="SBS55825.1"/>
    <property type="molecule type" value="Transcribed_RNA"/>
</dbReference>
<protein>
    <submittedName>
        <fullName evidence="2">Uncharacterized protein</fullName>
    </submittedName>
</protein>
<dbReference type="AlphaFoldDB" id="A0A1A8V630"/>
<dbReference type="EMBL" id="HADY01004841">
    <property type="protein sequence ID" value="SBP43326.1"/>
    <property type="molecule type" value="Transcribed_RNA"/>
</dbReference>